<dbReference type="KEGG" id="cben:EG339_21405"/>
<feature type="transmembrane region" description="Helical" evidence="1">
    <location>
        <begin position="47"/>
        <end position="66"/>
    </location>
</feature>
<dbReference type="InterPro" id="IPR000326">
    <property type="entry name" value="PAP2/HPO"/>
</dbReference>
<reference evidence="4" key="1">
    <citation type="submission" date="2018-11" db="EMBL/GenBank/DDBJ databases">
        <title>Proposal to divide the Flavobacteriaceae and reorganize its genera based on Amino Acid Identity values calculated from whole genome sequences.</title>
        <authorList>
            <person name="Nicholson A.C."/>
            <person name="Gulvik C.A."/>
            <person name="Whitney A.M."/>
            <person name="Humrighouse B.W."/>
            <person name="Bell M."/>
            <person name="Holmes B."/>
            <person name="Steigerwalt A.G."/>
            <person name="Villarma A."/>
            <person name="Sheth M."/>
            <person name="Batra D."/>
            <person name="Pryor J."/>
            <person name="Bernardet J.-F."/>
            <person name="Hugo C."/>
            <person name="Kampfer P."/>
            <person name="Newman J."/>
            <person name="McQuiston J.R."/>
        </authorList>
    </citation>
    <scope>NUCLEOTIDE SEQUENCE [LARGE SCALE GENOMIC DNA]</scope>
    <source>
        <strain evidence="4">G0229</strain>
    </source>
</reference>
<dbReference type="AlphaFoldDB" id="A0A3G6TIJ7"/>
<keyword evidence="1" id="KW-0812">Transmembrane</keyword>
<evidence type="ECO:0000313" key="4">
    <source>
        <dbReference type="Proteomes" id="UP000271193"/>
    </source>
</evidence>
<dbReference type="Proteomes" id="UP000271193">
    <property type="component" value="Chromosome"/>
</dbReference>
<evidence type="ECO:0000256" key="1">
    <source>
        <dbReference type="SAM" id="Phobius"/>
    </source>
</evidence>
<protein>
    <submittedName>
        <fullName evidence="3">Phosphatase PAP2 family protein</fullName>
    </submittedName>
</protein>
<sequence>MKRLSLVLITLFFPAIFYGQIKADSSVSARQDSVYSSSIYKPNYKKLIVPTVFIGYGVVSLTSGALKDLNRSTKYEIGEHQPSKIKLDNYTQYLPAVMVYGYNLAGIKGKHNFKERTIIYGTSQLLSAAFVMPLKYLVKEERPDGSNSLSFPSGHTATAFSSAQFLFREYKDENFWLAISGYPIAIFTGVYRMLNDKHWLGDIIGGAGFGILSTEIAYWLFPTINKMLNKKDSKSIAFIYPVLQPKNSGVGLVFNF</sequence>
<evidence type="ECO:0000259" key="2">
    <source>
        <dbReference type="SMART" id="SM00014"/>
    </source>
</evidence>
<keyword evidence="1" id="KW-1133">Transmembrane helix</keyword>
<dbReference type="SUPFAM" id="SSF48317">
    <property type="entry name" value="Acid phosphatase/Vanadium-dependent haloperoxidase"/>
    <property type="match status" value="1"/>
</dbReference>
<keyword evidence="4" id="KW-1185">Reference proteome</keyword>
<feature type="transmembrane region" description="Helical" evidence="1">
    <location>
        <begin position="174"/>
        <end position="193"/>
    </location>
</feature>
<keyword evidence="1" id="KW-0472">Membrane</keyword>
<gene>
    <name evidence="3" type="ORF">EG339_21405</name>
</gene>
<feature type="domain" description="Phosphatidic acid phosphatase type 2/haloperoxidase" evidence="2">
    <location>
        <begin position="117"/>
        <end position="218"/>
    </location>
</feature>
<feature type="transmembrane region" description="Helical" evidence="1">
    <location>
        <begin position="199"/>
        <end position="221"/>
    </location>
</feature>
<name>A0A3G6TIJ7_9FLAO</name>
<proteinExistence type="predicted"/>
<dbReference type="SMART" id="SM00014">
    <property type="entry name" value="acidPPc"/>
    <property type="match status" value="1"/>
</dbReference>
<dbReference type="EMBL" id="CP033932">
    <property type="protein sequence ID" value="AZB27763.1"/>
    <property type="molecule type" value="Genomic_DNA"/>
</dbReference>
<dbReference type="InterPro" id="IPR036938">
    <property type="entry name" value="PAP2/HPO_sf"/>
</dbReference>
<organism evidence="3 4">
    <name type="scientific">Chryseobacterium bernardetii</name>
    <dbReference type="NCBI Taxonomy" id="1241978"/>
    <lineage>
        <taxon>Bacteria</taxon>
        <taxon>Pseudomonadati</taxon>
        <taxon>Bacteroidota</taxon>
        <taxon>Flavobacteriia</taxon>
        <taxon>Flavobacteriales</taxon>
        <taxon>Weeksellaceae</taxon>
        <taxon>Chryseobacterium group</taxon>
        <taxon>Chryseobacterium</taxon>
    </lineage>
</organism>
<accession>A0A3G6TIJ7</accession>
<dbReference type="Pfam" id="PF01569">
    <property type="entry name" value="PAP2"/>
    <property type="match status" value="1"/>
</dbReference>
<evidence type="ECO:0000313" key="3">
    <source>
        <dbReference type="EMBL" id="AZB27763.1"/>
    </source>
</evidence>
<dbReference type="CDD" id="cd03394">
    <property type="entry name" value="PAP2_like_5"/>
    <property type="match status" value="1"/>
</dbReference>
<dbReference type="Gene3D" id="1.20.144.10">
    <property type="entry name" value="Phosphatidic acid phosphatase type 2/haloperoxidase"/>
    <property type="match status" value="1"/>
</dbReference>